<evidence type="ECO:0000313" key="10">
    <source>
        <dbReference type="Proteomes" id="UP001203579"/>
    </source>
</evidence>
<evidence type="ECO:0000313" key="9">
    <source>
        <dbReference type="EMBL" id="MCL8494450.1"/>
    </source>
</evidence>
<dbReference type="Pfam" id="PF08281">
    <property type="entry name" value="Sigma70_r4_2"/>
    <property type="match status" value="1"/>
</dbReference>
<evidence type="ECO:0000256" key="1">
    <source>
        <dbReference type="ARBA" id="ARBA00010641"/>
    </source>
</evidence>
<accession>A0ABT0TBV6</accession>
<dbReference type="NCBIfam" id="NF007230">
    <property type="entry name" value="PRK09648.1"/>
    <property type="match status" value="1"/>
</dbReference>
<sequence>MAVATQATDASGSSTAAKRDSDKELADLVPLAVDGSRRALQRIMRIIHPQVLRYCRARIGGHRQPTAEDVAQEICLAVATSIGTYKDKGRPFMAYVYGIAAHKVTDAHRALSRDHTHPTEDLPEDAAQDATPEESALAVDGSNRVRAMLDTLSDKARDIIILRVFVGLSAEETAEIVESTPGAVRVAQHRALAQLRKSLDSHETQ</sequence>
<evidence type="ECO:0000256" key="6">
    <source>
        <dbReference type="SAM" id="MobiDB-lite"/>
    </source>
</evidence>
<proteinExistence type="inferred from homology"/>
<dbReference type="RefSeq" id="WP_070521539.1">
    <property type="nucleotide sequence ID" value="NZ_JAMFTR010000009.1"/>
</dbReference>
<feature type="domain" description="RNA polymerase sigma-70 region 2" evidence="7">
    <location>
        <begin position="48"/>
        <end position="113"/>
    </location>
</feature>
<feature type="region of interest" description="Disordered" evidence="6">
    <location>
        <begin position="1"/>
        <end position="21"/>
    </location>
</feature>
<feature type="region of interest" description="Disordered" evidence="6">
    <location>
        <begin position="109"/>
        <end position="135"/>
    </location>
</feature>
<dbReference type="InterPro" id="IPR036388">
    <property type="entry name" value="WH-like_DNA-bd_sf"/>
</dbReference>
<dbReference type="PANTHER" id="PTHR43133:SF58">
    <property type="entry name" value="ECF RNA POLYMERASE SIGMA FACTOR SIGD"/>
    <property type="match status" value="1"/>
</dbReference>
<evidence type="ECO:0000259" key="7">
    <source>
        <dbReference type="Pfam" id="PF04542"/>
    </source>
</evidence>
<dbReference type="InterPro" id="IPR013325">
    <property type="entry name" value="RNA_pol_sigma_r2"/>
</dbReference>
<dbReference type="SUPFAM" id="SSF88659">
    <property type="entry name" value="Sigma3 and sigma4 domains of RNA polymerase sigma factors"/>
    <property type="match status" value="1"/>
</dbReference>
<dbReference type="Pfam" id="PF04542">
    <property type="entry name" value="Sigma70_r2"/>
    <property type="match status" value="1"/>
</dbReference>
<gene>
    <name evidence="9" type="ORF">M5J06_09970</name>
</gene>
<evidence type="ECO:0000256" key="3">
    <source>
        <dbReference type="ARBA" id="ARBA00023082"/>
    </source>
</evidence>
<dbReference type="InterPro" id="IPR014284">
    <property type="entry name" value="RNA_pol_sigma-70_dom"/>
</dbReference>
<dbReference type="NCBIfam" id="TIGR02937">
    <property type="entry name" value="sigma70-ECF"/>
    <property type="match status" value="1"/>
</dbReference>
<feature type="compositionally biased region" description="Polar residues" evidence="6">
    <location>
        <begin position="1"/>
        <end position="16"/>
    </location>
</feature>
<evidence type="ECO:0000256" key="2">
    <source>
        <dbReference type="ARBA" id="ARBA00023015"/>
    </source>
</evidence>
<dbReference type="PANTHER" id="PTHR43133">
    <property type="entry name" value="RNA POLYMERASE ECF-TYPE SIGMA FACTO"/>
    <property type="match status" value="1"/>
</dbReference>
<name>A0ABT0TBV6_9CORY</name>
<keyword evidence="10" id="KW-1185">Reference proteome</keyword>
<comment type="caution">
    <text evidence="9">The sequence shown here is derived from an EMBL/GenBank/DDBJ whole genome shotgun (WGS) entry which is preliminary data.</text>
</comment>
<dbReference type="SUPFAM" id="SSF88946">
    <property type="entry name" value="Sigma2 domain of RNA polymerase sigma factors"/>
    <property type="match status" value="1"/>
</dbReference>
<dbReference type="CDD" id="cd06171">
    <property type="entry name" value="Sigma70_r4"/>
    <property type="match status" value="1"/>
</dbReference>
<feature type="compositionally biased region" description="Basic and acidic residues" evidence="6">
    <location>
        <begin position="109"/>
        <end position="120"/>
    </location>
</feature>
<dbReference type="InterPro" id="IPR039425">
    <property type="entry name" value="RNA_pol_sigma-70-like"/>
</dbReference>
<dbReference type="InterPro" id="IPR013249">
    <property type="entry name" value="RNA_pol_sigma70_r4_t2"/>
</dbReference>
<dbReference type="Gene3D" id="1.10.10.10">
    <property type="entry name" value="Winged helix-like DNA-binding domain superfamily/Winged helix DNA-binding domain"/>
    <property type="match status" value="1"/>
</dbReference>
<dbReference type="InterPro" id="IPR007627">
    <property type="entry name" value="RNA_pol_sigma70_r2"/>
</dbReference>
<evidence type="ECO:0000256" key="4">
    <source>
        <dbReference type="ARBA" id="ARBA00023125"/>
    </source>
</evidence>
<keyword evidence="2" id="KW-0805">Transcription regulation</keyword>
<evidence type="ECO:0000256" key="5">
    <source>
        <dbReference type="ARBA" id="ARBA00023163"/>
    </source>
</evidence>
<keyword evidence="5" id="KW-0804">Transcription</keyword>
<keyword evidence="3" id="KW-0731">Sigma factor</keyword>
<dbReference type="Gene3D" id="1.10.1740.10">
    <property type="match status" value="1"/>
</dbReference>
<dbReference type="EMBL" id="JAMKFF010000009">
    <property type="protein sequence ID" value="MCL8494450.1"/>
    <property type="molecule type" value="Genomic_DNA"/>
</dbReference>
<evidence type="ECO:0000259" key="8">
    <source>
        <dbReference type="Pfam" id="PF08281"/>
    </source>
</evidence>
<keyword evidence="4" id="KW-0238">DNA-binding</keyword>
<dbReference type="Proteomes" id="UP001203579">
    <property type="component" value="Unassembled WGS sequence"/>
</dbReference>
<feature type="domain" description="RNA polymerase sigma factor 70 region 4 type 2" evidence="8">
    <location>
        <begin position="143"/>
        <end position="195"/>
    </location>
</feature>
<protein>
    <submittedName>
        <fullName evidence="9">Sigma-70 family RNA polymerase sigma factor</fullName>
    </submittedName>
</protein>
<comment type="similarity">
    <text evidence="1">Belongs to the sigma-70 factor family. ECF subfamily.</text>
</comment>
<organism evidence="9 10">
    <name type="scientific">Corynebacterium intestinale</name>
    <dbReference type="NCBI Taxonomy" id="2943492"/>
    <lineage>
        <taxon>Bacteria</taxon>
        <taxon>Bacillati</taxon>
        <taxon>Actinomycetota</taxon>
        <taxon>Actinomycetes</taxon>
        <taxon>Mycobacteriales</taxon>
        <taxon>Corynebacteriaceae</taxon>
        <taxon>Corynebacterium</taxon>
    </lineage>
</organism>
<dbReference type="InterPro" id="IPR013324">
    <property type="entry name" value="RNA_pol_sigma_r3/r4-like"/>
</dbReference>
<reference evidence="9 10" key="1">
    <citation type="submission" date="2022-05" db="EMBL/GenBank/DDBJ databases">
        <title>Corynebacterium sp. B5-R-101 sp. nov., isolated from human feces.</title>
        <authorList>
            <person name="Shamsuzzaman M."/>
            <person name="Dahal R.H."/>
        </authorList>
    </citation>
    <scope>NUCLEOTIDE SEQUENCE [LARGE SCALE GENOMIC DNA]</scope>
    <source>
        <strain evidence="9 10">B5-R-101</strain>
    </source>
</reference>